<reference evidence="1" key="1">
    <citation type="journal article" date="2008" name="BMC Genomics">
        <title>A conifer genomics resource of 200,000 spruce (Picea spp.) ESTs and 6,464 high-quality, sequence-finished full-length cDNAs for Sitka spruce (Picea sitchensis).</title>
        <authorList>
            <person name="Ralph S.G."/>
            <person name="Chun H.J."/>
            <person name="Kolosova N."/>
            <person name="Cooper D."/>
            <person name="Oddy C."/>
            <person name="Ritland C.E."/>
            <person name="Kirkpatrick R."/>
            <person name="Moore R."/>
            <person name="Barber S."/>
            <person name="Holt R.A."/>
            <person name="Jones S.J."/>
            <person name="Marra M.A."/>
            <person name="Douglas C.J."/>
            <person name="Ritland K."/>
            <person name="Bohlmann J."/>
        </authorList>
    </citation>
    <scope>NUCLEOTIDE SEQUENCE</scope>
    <source>
        <tissue evidence="1">Green portion of the leader tissue</tissue>
    </source>
</reference>
<proteinExistence type="evidence at transcript level"/>
<evidence type="ECO:0000313" key="1">
    <source>
        <dbReference type="EMBL" id="ABK24975.1"/>
    </source>
</evidence>
<name>A9NWG4_PICSI</name>
<accession>A9NWG4</accession>
<protein>
    <submittedName>
        <fullName evidence="1">Uncharacterized protein</fullName>
    </submittedName>
</protein>
<dbReference type="EMBL" id="EF085676">
    <property type="protein sequence ID" value="ABK24975.1"/>
    <property type="molecule type" value="mRNA"/>
</dbReference>
<dbReference type="AlphaFoldDB" id="A9NWG4"/>
<sequence length="43" mass="4920">MNRAGQGFLVLLRSFHPGILQPTLISNPERRVRILKMNCRKGT</sequence>
<organism evidence="1">
    <name type="scientific">Picea sitchensis</name>
    <name type="common">Sitka spruce</name>
    <name type="synonym">Pinus sitchensis</name>
    <dbReference type="NCBI Taxonomy" id="3332"/>
    <lineage>
        <taxon>Eukaryota</taxon>
        <taxon>Viridiplantae</taxon>
        <taxon>Streptophyta</taxon>
        <taxon>Embryophyta</taxon>
        <taxon>Tracheophyta</taxon>
        <taxon>Spermatophyta</taxon>
        <taxon>Pinopsida</taxon>
        <taxon>Pinidae</taxon>
        <taxon>Conifers I</taxon>
        <taxon>Pinales</taxon>
        <taxon>Pinaceae</taxon>
        <taxon>Picea</taxon>
    </lineage>
</organism>